<feature type="compositionally biased region" description="Basic and acidic residues" evidence="16">
    <location>
        <begin position="265"/>
        <end position="280"/>
    </location>
</feature>
<feature type="compositionally biased region" description="Basic and acidic residues" evidence="16">
    <location>
        <begin position="513"/>
        <end position="534"/>
    </location>
</feature>
<dbReference type="CDD" id="cd03703">
    <property type="entry name" value="aeIF5B_II"/>
    <property type="match status" value="1"/>
</dbReference>
<evidence type="ECO:0000256" key="15">
    <source>
        <dbReference type="ARBA" id="ARBA00061781"/>
    </source>
</evidence>
<dbReference type="InterPro" id="IPR027417">
    <property type="entry name" value="P-loop_NTPase"/>
</dbReference>
<evidence type="ECO:0000256" key="6">
    <source>
        <dbReference type="ARBA" id="ARBA00022490"/>
    </source>
</evidence>
<dbReference type="NCBIfam" id="TIGR00231">
    <property type="entry name" value="small_GTP"/>
    <property type="match status" value="1"/>
</dbReference>
<keyword evidence="19" id="KW-1185">Reference proteome</keyword>
<feature type="compositionally biased region" description="Basic and acidic residues" evidence="16">
    <location>
        <begin position="65"/>
        <end position="83"/>
    </location>
</feature>
<dbReference type="InterPro" id="IPR029459">
    <property type="entry name" value="EFTU-type"/>
</dbReference>
<dbReference type="SUPFAM" id="SSF50447">
    <property type="entry name" value="Translation proteins"/>
    <property type="match status" value="1"/>
</dbReference>
<dbReference type="CDD" id="cd01887">
    <property type="entry name" value="IF2_eIF5B"/>
    <property type="match status" value="1"/>
</dbReference>
<evidence type="ECO:0000256" key="11">
    <source>
        <dbReference type="ARBA" id="ARBA00022917"/>
    </source>
</evidence>
<dbReference type="STRING" id="10228.B3SBA5"/>
<dbReference type="FunFam" id="2.40.30.10:FF:000013">
    <property type="entry name" value="eukaryotic translation initiation factor 5B"/>
    <property type="match status" value="1"/>
</dbReference>
<accession>B3SBA5</accession>
<evidence type="ECO:0000256" key="4">
    <source>
        <dbReference type="ARBA" id="ARBA00011986"/>
    </source>
</evidence>
<keyword evidence="8" id="KW-0479">Metal-binding</keyword>
<evidence type="ECO:0000259" key="17">
    <source>
        <dbReference type="PROSITE" id="PS51722"/>
    </source>
</evidence>
<dbReference type="FunCoup" id="B3SBA5">
    <property type="interactions" value="2213"/>
</dbReference>
<keyword evidence="6" id="KW-0963">Cytoplasm</keyword>
<comment type="cofactor">
    <cofactor evidence="1">
        <name>a monovalent cation</name>
        <dbReference type="ChEBI" id="CHEBI:60242"/>
    </cofactor>
</comment>
<dbReference type="FunFam" id="3.40.50.300:FF:000112">
    <property type="entry name" value="Eukaryotic translation initiation factor 5B"/>
    <property type="match status" value="1"/>
</dbReference>
<dbReference type="Pfam" id="PF00009">
    <property type="entry name" value="GTP_EFTU"/>
    <property type="match status" value="1"/>
</dbReference>
<dbReference type="PANTHER" id="PTHR43381:SF4">
    <property type="entry name" value="EUKARYOTIC TRANSLATION INITIATION FACTOR 5B"/>
    <property type="match status" value="1"/>
</dbReference>
<dbReference type="GeneID" id="6758770"/>
<dbReference type="CTD" id="6758770"/>
<feature type="compositionally biased region" description="Basic and acidic residues" evidence="16">
    <location>
        <begin position="581"/>
        <end position="603"/>
    </location>
</feature>
<keyword evidence="7" id="KW-0396">Initiation factor</keyword>
<keyword evidence="9" id="KW-0547">Nucleotide-binding</keyword>
<protein>
    <recommendedName>
        <fullName evidence="5">Eukaryotic translation initiation factor 5B</fullName>
        <ecNumber evidence="4">3.6.5.3</ecNumber>
    </recommendedName>
    <alternativeName>
        <fullName evidence="13">Translation initiation factor IF-2</fullName>
    </alternativeName>
</protein>
<dbReference type="GO" id="GO:0005737">
    <property type="term" value="C:cytoplasm"/>
    <property type="evidence" value="ECO:0000318"/>
    <property type="project" value="GO_Central"/>
</dbReference>
<feature type="compositionally biased region" description="Basic and acidic residues" evidence="16">
    <location>
        <begin position="143"/>
        <end position="156"/>
    </location>
</feature>
<keyword evidence="12" id="KW-0342">GTP-binding</keyword>
<dbReference type="RefSeq" id="XP_002117557.1">
    <property type="nucleotide sequence ID" value="XM_002117521.1"/>
</dbReference>
<dbReference type="GO" id="GO:0046872">
    <property type="term" value="F:metal ion binding"/>
    <property type="evidence" value="ECO:0007669"/>
    <property type="project" value="UniProtKB-KW"/>
</dbReference>
<dbReference type="InterPro" id="IPR005225">
    <property type="entry name" value="Small_GTP-bd"/>
</dbReference>
<dbReference type="InParanoid" id="B3SBA5"/>
<name>B3SBA5_TRIAD</name>
<dbReference type="EC" id="3.6.5.3" evidence="4"/>
<dbReference type="InterPro" id="IPR000795">
    <property type="entry name" value="T_Tr_GTP-bd_dom"/>
</dbReference>
<dbReference type="Gene3D" id="3.40.50.10050">
    <property type="entry name" value="Translation initiation factor IF- 2, domain 3"/>
    <property type="match status" value="1"/>
</dbReference>
<evidence type="ECO:0000256" key="14">
    <source>
        <dbReference type="ARBA" id="ARBA00053410"/>
    </source>
</evidence>
<feature type="compositionally biased region" description="Basic residues" evidence="16">
    <location>
        <begin position="453"/>
        <end position="464"/>
    </location>
</feature>
<comment type="subunit">
    <text evidence="15">Interacts through its C-terminal domain (CTD) with the CTD of eIF1A (EIF1AX) or with the CTD of EIF5 (mutually exclusive) through a common binding site. Interacts with eIF1A (EIF1AX) from the location of the start codon by the 43S complex until the formation of the 80S complex. Interacts with ANXA5 in a calcium and phospholipid-dependent manner.</text>
</comment>
<evidence type="ECO:0000256" key="5">
    <source>
        <dbReference type="ARBA" id="ARBA00013824"/>
    </source>
</evidence>
<evidence type="ECO:0000313" key="19">
    <source>
        <dbReference type="Proteomes" id="UP000009022"/>
    </source>
</evidence>
<dbReference type="InterPro" id="IPR015760">
    <property type="entry name" value="TIF_IF2"/>
</dbReference>
<feature type="compositionally biased region" description="Basic and acidic residues" evidence="16">
    <location>
        <begin position="290"/>
        <end position="304"/>
    </location>
</feature>
<dbReference type="NCBIfam" id="NF003078">
    <property type="entry name" value="PRK04004.1"/>
    <property type="match status" value="1"/>
</dbReference>
<dbReference type="FunFam" id="2.40.30.10:FF:000026">
    <property type="entry name" value="Eukaryotic translation initiation factor 5B"/>
    <property type="match status" value="1"/>
</dbReference>
<dbReference type="Pfam" id="PF14578">
    <property type="entry name" value="GTP_EFTU_D4"/>
    <property type="match status" value="1"/>
</dbReference>
<dbReference type="Gene3D" id="2.40.30.10">
    <property type="entry name" value="Translation factors"/>
    <property type="match status" value="2"/>
</dbReference>
<feature type="domain" description="Tr-type G" evidence="17">
    <location>
        <begin position="607"/>
        <end position="833"/>
    </location>
</feature>
<feature type="compositionally biased region" description="Acidic residues" evidence="16">
    <location>
        <begin position="553"/>
        <end position="565"/>
    </location>
</feature>
<dbReference type="GO" id="GO:0003924">
    <property type="term" value="F:GTPase activity"/>
    <property type="evidence" value="ECO:0007669"/>
    <property type="project" value="InterPro"/>
</dbReference>
<feature type="compositionally biased region" description="Basic residues" evidence="16">
    <location>
        <begin position="157"/>
        <end position="171"/>
    </location>
</feature>
<dbReference type="HOGENOM" id="CLU_002656_1_0_1"/>
<dbReference type="GO" id="GO:0003743">
    <property type="term" value="F:translation initiation factor activity"/>
    <property type="evidence" value="ECO:0000318"/>
    <property type="project" value="GO_Central"/>
</dbReference>
<feature type="compositionally biased region" description="Basic residues" evidence="16">
    <location>
        <begin position="321"/>
        <end position="331"/>
    </location>
</feature>
<dbReference type="SUPFAM" id="SSF52540">
    <property type="entry name" value="P-loop containing nucleoside triphosphate hydrolases"/>
    <property type="match status" value="1"/>
</dbReference>
<dbReference type="InterPro" id="IPR023115">
    <property type="entry name" value="TIF_IF2_dom3"/>
</dbReference>
<evidence type="ECO:0000256" key="16">
    <source>
        <dbReference type="SAM" id="MobiDB-lite"/>
    </source>
</evidence>
<evidence type="ECO:0000256" key="2">
    <source>
        <dbReference type="ARBA" id="ARBA00004496"/>
    </source>
</evidence>
<comment type="subcellular location">
    <subcellularLocation>
        <location evidence="2">Cytoplasm</location>
    </subcellularLocation>
</comment>
<reference evidence="18 19" key="1">
    <citation type="journal article" date="2008" name="Nature">
        <title>The Trichoplax genome and the nature of placozoans.</title>
        <authorList>
            <person name="Srivastava M."/>
            <person name="Begovic E."/>
            <person name="Chapman J."/>
            <person name="Putnam N.H."/>
            <person name="Hellsten U."/>
            <person name="Kawashima T."/>
            <person name="Kuo A."/>
            <person name="Mitros T."/>
            <person name="Salamov A."/>
            <person name="Carpenter M.L."/>
            <person name="Signorovitch A.Y."/>
            <person name="Moreno M.A."/>
            <person name="Kamm K."/>
            <person name="Grimwood J."/>
            <person name="Schmutz J."/>
            <person name="Shapiro H."/>
            <person name="Grigoriev I.V."/>
            <person name="Buss L.W."/>
            <person name="Schierwater B."/>
            <person name="Dellaporta S.L."/>
            <person name="Rokhsar D.S."/>
        </authorList>
    </citation>
    <scope>NUCLEOTIDE SEQUENCE [LARGE SCALE GENOMIC DNA]</scope>
    <source>
        <strain evidence="18 19">Grell-BS-1999</strain>
    </source>
</reference>
<dbReference type="GO" id="GO:0006413">
    <property type="term" value="P:translational initiation"/>
    <property type="evidence" value="ECO:0000318"/>
    <property type="project" value="GO_Central"/>
</dbReference>
<feature type="compositionally biased region" description="Basic residues" evidence="16">
    <location>
        <begin position="97"/>
        <end position="107"/>
    </location>
</feature>
<proteinExistence type="inferred from homology"/>
<comment type="function">
    <text evidence="14">Plays a role in translation initiation. Ribosome-dependent GTPase that promotes the joining of the 60S ribosomal subunit to the pre-initiation complex to form the 80S initiation complex with the initiator methionine-tRNA in the P-site base paired to the start codon. Together with eIF1A (EIF1AX), actively orients the initiator methionine-tRNA in a conformation that allows 60S ribosomal subunit joining to form the 80S initiation complex. Is released after formation of the 80S initiation complex. Its GTPase activity is not essential for ribosomal subunits joining, but GTP hydrolysis is needed for eIF1A (EIF1AX) ejection quickly followed by EIF5B release to form elongation-competent ribosomes. In contrast to its procaryotic homolog, does not promote recruitment of Met-rRNA to the small ribosomal subunit.</text>
</comment>
<dbReference type="CDD" id="cd16266">
    <property type="entry name" value="IF2_aeIF5B_IV"/>
    <property type="match status" value="1"/>
</dbReference>
<dbReference type="OrthoDB" id="4928at2759"/>
<dbReference type="KEGG" id="tad:TRIADDRAFT_61546"/>
<feature type="compositionally biased region" description="Basic and acidic residues" evidence="16">
    <location>
        <begin position="238"/>
        <end position="258"/>
    </location>
</feature>
<dbReference type="eggNOG" id="KOG1144">
    <property type="taxonomic scope" value="Eukaryota"/>
</dbReference>
<feature type="compositionally biased region" description="Basic and acidic residues" evidence="16">
    <location>
        <begin position="355"/>
        <end position="432"/>
    </location>
</feature>
<dbReference type="OMA" id="EFAVMLC"/>
<feature type="compositionally biased region" description="Basic and acidic residues" evidence="16">
    <location>
        <begin position="214"/>
        <end position="226"/>
    </location>
</feature>
<evidence type="ECO:0000256" key="1">
    <source>
        <dbReference type="ARBA" id="ARBA00001944"/>
    </source>
</evidence>
<dbReference type="PhylomeDB" id="B3SBA5"/>
<dbReference type="Proteomes" id="UP000009022">
    <property type="component" value="Unassembled WGS sequence"/>
</dbReference>
<evidence type="ECO:0000256" key="10">
    <source>
        <dbReference type="ARBA" id="ARBA00022801"/>
    </source>
</evidence>
<comment type="similarity">
    <text evidence="3">Belongs to the TRAFAC class translation factor GTPase superfamily. Classic translation factor GTPase family. IF-2 subfamily.</text>
</comment>
<dbReference type="InterPro" id="IPR009000">
    <property type="entry name" value="Transl_B-barrel_sf"/>
</dbReference>
<evidence type="ECO:0000256" key="12">
    <source>
        <dbReference type="ARBA" id="ARBA00023134"/>
    </source>
</evidence>
<organism evidence="18 19">
    <name type="scientific">Trichoplax adhaerens</name>
    <name type="common">Trichoplax reptans</name>
    <dbReference type="NCBI Taxonomy" id="10228"/>
    <lineage>
        <taxon>Eukaryota</taxon>
        <taxon>Metazoa</taxon>
        <taxon>Placozoa</taxon>
        <taxon>Uniplacotomia</taxon>
        <taxon>Trichoplacea</taxon>
        <taxon>Trichoplacidae</taxon>
        <taxon>Trichoplax</taxon>
    </lineage>
</organism>
<feature type="compositionally biased region" description="Basic and acidic residues" evidence="16">
    <location>
        <begin position="197"/>
        <end position="206"/>
    </location>
</feature>
<feature type="region of interest" description="Disordered" evidence="16">
    <location>
        <begin position="1"/>
        <end position="603"/>
    </location>
</feature>
<dbReference type="Pfam" id="PF11987">
    <property type="entry name" value="IF-2"/>
    <property type="match status" value="1"/>
</dbReference>
<dbReference type="PANTHER" id="PTHR43381">
    <property type="entry name" value="TRANSLATION INITIATION FACTOR IF-2-RELATED"/>
    <property type="match status" value="1"/>
</dbReference>
<sequence>MAKSKKDKKKSAEQPKGADVENTIDIDEEGLAAAPVAKRNDKKGRKKKGQEYSDDELPMEVETPQNDKGRGKDLNPNDDKADAEADDASQNQNPGKKGAKSKGKKTKQKWDEEEPESEAQPKTQSKKKGKTHGEILDEDDLADLIKEMDLEDEKAAASKKSKGRSKKNKKKKEIDDYDDDLEEIKKEMGIATDTASVEEKPTREVNDENIETETTEKVKETTKTDNDEGVVIKSAAQKKAEKKERERLKKLADKEKQQKQKPKGKVTESKASESNEKAEVSADATTEQPTHGKPETGKKEEQPPAEKASSGSEDESDGEGKKKKKRKKKKKGEKDDASKTKKPTKAKIKLMQEALEQRRLQEESMKAAEEERIRKEEEAERLRLEKKRLEEEKRERKKQKEKERKERLKKEGKLLTKAQKQEKARIEARLESMRQQGFSVPDTGLEADEEKPKKRVVYGKKKKSNQNNAQSAQEQTDASVKESASVMKERQESVAIEGIKEEIAQDDNATAESWDKLDFEKVDDKDDTEAKVDEAIPQEAGKAPDVQSPVAESESEEESDEEESSSESSSSDSDNDTTTAEGRRERALNRIQERRRKNEENRDPNKLRAPVICVLGHVDTGKTKILDKIRRTHVQDGEAGGITQQIGATKVPVEAIREQTKNIKEFATFDLKLPGLLIIDTPGHESFSINEQFSTFSNLRNRGSSLCDIAILVIDLMHGLEPQTIESINLLKKRKTPFIVALNKVDRLFEWKKAPHTSVADALKKQKRNVKLEFDDRCRIAITALAEQGLNAALFHENQDPRKFVSLVPTSAITGDGMGDLIALIVKLSQTMLTTRLSYSNEIECSVMEVKALPGLGTTVDVVLTNGKLREGDTLVFSSFDGPVVTQARALLTTPPLKEIRVKSQYIQHSEIEAAEGIKIIGKDLDKILAGTSVLVAKKPDEVDILKEEVSARLAESLNSIKLSDRGVYVQASTLGSLEALIEFLKTSKIPYSGINVGPVHKKDVMKASVMLEHDAQYAVILAFDVKIEQDATDMAKKLGVRIFSADIIYHLFDKFMAFREEAIKKLKEQHKHLAIFPAKLRIAPQYIFNTRDPIVVGVRIEDGTIRSGTPLTALTKEHVDIGVVTSVEMNHKQIECGEKGQEVCIKIENIGGDAPKLYGRHFDATNLLVSKISRDSIDVLKNYFRDEMQKGDWLLVKELKKHFNII</sequence>
<evidence type="ECO:0000256" key="3">
    <source>
        <dbReference type="ARBA" id="ARBA00007733"/>
    </source>
</evidence>
<dbReference type="PROSITE" id="PS51722">
    <property type="entry name" value="G_TR_2"/>
    <property type="match status" value="1"/>
</dbReference>
<dbReference type="EMBL" id="DS985264">
    <property type="protein sequence ID" value="EDV19967.1"/>
    <property type="molecule type" value="Genomic_DNA"/>
</dbReference>
<dbReference type="Gene3D" id="3.40.50.300">
    <property type="entry name" value="P-loop containing nucleotide triphosphate hydrolases"/>
    <property type="match status" value="1"/>
</dbReference>
<dbReference type="FunFam" id="3.40.50.10050:FF:000002">
    <property type="entry name" value="Eukaryotic translation initiation factor 5B"/>
    <property type="match status" value="1"/>
</dbReference>
<keyword evidence="11" id="KW-0648">Protein biosynthesis</keyword>
<dbReference type="InterPro" id="IPR036925">
    <property type="entry name" value="TIF_IF2_dom3_sf"/>
</dbReference>
<evidence type="ECO:0000256" key="9">
    <source>
        <dbReference type="ARBA" id="ARBA00022741"/>
    </source>
</evidence>
<dbReference type="PRINTS" id="PR00315">
    <property type="entry name" value="ELONGATNFCT"/>
</dbReference>
<dbReference type="AlphaFoldDB" id="B3SBA5"/>
<feature type="compositionally biased region" description="Basic and acidic residues" evidence="16">
    <location>
        <begin position="10"/>
        <end position="19"/>
    </location>
</feature>
<keyword evidence="10" id="KW-0378">Hydrolase</keyword>
<evidence type="ECO:0000313" key="18">
    <source>
        <dbReference type="EMBL" id="EDV19967.1"/>
    </source>
</evidence>
<feature type="compositionally biased region" description="Basic and acidic residues" evidence="16">
    <location>
        <begin position="487"/>
        <end position="503"/>
    </location>
</feature>
<evidence type="ECO:0000256" key="8">
    <source>
        <dbReference type="ARBA" id="ARBA00022723"/>
    </source>
</evidence>
<evidence type="ECO:0000256" key="13">
    <source>
        <dbReference type="ARBA" id="ARBA00032478"/>
    </source>
</evidence>
<gene>
    <name evidence="18" type="ORF">TRIADDRAFT_61546</name>
</gene>
<evidence type="ECO:0000256" key="7">
    <source>
        <dbReference type="ARBA" id="ARBA00022540"/>
    </source>
</evidence>
<dbReference type="SUPFAM" id="SSF52156">
    <property type="entry name" value="Initiation factor IF2/eIF5b, domain 3"/>
    <property type="match status" value="1"/>
</dbReference>
<dbReference type="GO" id="GO:0005525">
    <property type="term" value="F:GTP binding"/>
    <property type="evidence" value="ECO:0007669"/>
    <property type="project" value="UniProtKB-KW"/>
</dbReference>